<evidence type="ECO:0000256" key="1">
    <source>
        <dbReference type="SAM" id="MobiDB-lite"/>
    </source>
</evidence>
<evidence type="ECO:0000313" key="3">
    <source>
        <dbReference type="Proteomes" id="UP000265618"/>
    </source>
</evidence>
<name>A0A9K3GKH1_9EUKA</name>
<organism evidence="2 3">
    <name type="scientific">Kipferlia bialata</name>
    <dbReference type="NCBI Taxonomy" id="797122"/>
    <lineage>
        <taxon>Eukaryota</taxon>
        <taxon>Metamonada</taxon>
        <taxon>Carpediemonas-like organisms</taxon>
        <taxon>Kipferlia</taxon>
    </lineage>
</organism>
<comment type="caution">
    <text evidence="2">The sequence shown here is derived from an EMBL/GenBank/DDBJ whole genome shotgun (WGS) entry which is preliminary data.</text>
</comment>
<keyword evidence="3" id="KW-1185">Reference proteome</keyword>
<reference evidence="2 3" key="1">
    <citation type="journal article" date="2018" name="PLoS ONE">
        <title>The draft genome of Kipferlia bialata reveals reductive genome evolution in fornicate parasites.</title>
        <authorList>
            <person name="Tanifuji G."/>
            <person name="Takabayashi S."/>
            <person name="Kume K."/>
            <person name="Takagi M."/>
            <person name="Nakayama T."/>
            <person name="Kamikawa R."/>
            <person name="Inagaki Y."/>
            <person name="Hashimoto T."/>
        </authorList>
    </citation>
    <scope>NUCLEOTIDE SEQUENCE [LARGE SCALE GENOMIC DNA]</scope>
    <source>
        <strain evidence="2">NY0173</strain>
    </source>
</reference>
<dbReference type="EMBL" id="BDIP01002030">
    <property type="protein sequence ID" value="GIQ85605.1"/>
    <property type="molecule type" value="Genomic_DNA"/>
</dbReference>
<dbReference type="AlphaFoldDB" id="A0A9K3GKH1"/>
<proteinExistence type="predicted"/>
<sequence length="76" mass="8545">MKPVEGETRRKPNNPSLVEGTFYVVRGDEKDHVSKGDAREHSKEQGPFVPQKVTQFTACFDRFVSASDYLAPSAHH</sequence>
<dbReference type="Proteomes" id="UP000265618">
    <property type="component" value="Unassembled WGS sequence"/>
</dbReference>
<protein>
    <submittedName>
        <fullName evidence="2">Uncharacterized protein</fullName>
    </submittedName>
</protein>
<accession>A0A9K3GKH1</accession>
<feature type="region of interest" description="Disordered" evidence="1">
    <location>
        <begin position="1"/>
        <end position="24"/>
    </location>
</feature>
<evidence type="ECO:0000313" key="2">
    <source>
        <dbReference type="EMBL" id="GIQ85605.1"/>
    </source>
</evidence>
<feature type="compositionally biased region" description="Basic and acidic residues" evidence="1">
    <location>
        <begin position="1"/>
        <end position="10"/>
    </location>
</feature>
<gene>
    <name evidence="2" type="ORF">KIPB_007303</name>
</gene>